<keyword evidence="7 8" id="KW-0472">Membrane</keyword>
<accession>A0A378UDV4</accession>
<evidence type="ECO:0000256" key="5">
    <source>
        <dbReference type="ARBA" id="ARBA00022692"/>
    </source>
</evidence>
<protein>
    <submittedName>
        <fullName evidence="10">Putative chloramphenical resistance permease RarD</fullName>
    </submittedName>
</protein>
<proteinExistence type="inferred from homology"/>
<dbReference type="Proteomes" id="UP000254651">
    <property type="component" value="Unassembled WGS sequence"/>
</dbReference>
<feature type="transmembrane region" description="Helical" evidence="8">
    <location>
        <begin position="211"/>
        <end position="229"/>
    </location>
</feature>
<evidence type="ECO:0000259" key="9">
    <source>
        <dbReference type="Pfam" id="PF00892"/>
    </source>
</evidence>
<dbReference type="AlphaFoldDB" id="A0A378UDV4"/>
<evidence type="ECO:0000256" key="6">
    <source>
        <dbReference type="ARBA" id="ARBA00022989"/>
    </source>
</evidence>
<keyword evidence="5 8" id="KW-0812">Transmembrane</keyword>
<keyword evidence="3" id="KW-0813">Transport</keyword>
<keyword evidence="6 8" id="KW-1133">Transmembrane helix</keyword>
<name>A0A378UDV4_BERDE</name>
<evidence type="ECO:0000256" key="2">
    <source>
        <dbReference type="ARBA" id="ARBA00007362"/>
    </source>
</evidence>
<feature type="transmembrane region" description="Helical" evidence="8">
    <location>
        <begin position="7"/>
        <end position="25"/>
    </location>
</feature>
<sequence>MSATAKGVSAAVLSNALFAVLFLYGGWMQPMGGTDIFAWRMVSMLLALCGLIGLTGGWRQVWNFLRTMRADGKLRMTVWLTTPILASQLWLFMWAPVNGEGLNVAMGYFLFPLAMMLAGRLWFGDRLNALQKAAVGLACLGVAAELWRTGAFSWATVWVFGTYPVYYLLRRKAGVPSLIGLLLDLAVIAPCMLVYLLTVSDSLTLLAAQPSLWWFVALLGLNSAVAMYLNLQANALLPVTLFGMLSYLEPVLLFAVSLLWLGEQPEAGALWSYGLIWAGLCVMLADGALKMRMKRSTR</sequence>
<dbReference type="NCBIfam" id="TIGR00688">
    <property type="entry name" value="rarD"/>
    <property type="match status" value="1"/>
</dbReference>
<dbReference type="InterPro" id="IPR004626">
    <property type="entry name" value="RarD"/>
</dbReference>
<feature type="domain" description="EamA" evidence="9">
    <location>
        <begin position="150"/>
        <end position="284"/>
    </location>
</feature>
<comment type="similarity">
    <text evidence="2">Belongs to the EamA transporter family.</text>
</comment>
<feature type="transmembrane region" description="Helical" evidence="8">
    <location>
        <begin position="37"/>
        <end position="55"/>
    </location>
</feature>
<reference evidence="10 11" key="1">
    <citation type="submission" date="2018-06" db="EMBL/GenBank/DDBJ databases">
        <authorList>
            <consortium name="Pathogen Informatics"/>
            <person name="Doyle S."/>
        </authorList>
    </citation>
    <scope>NUCLEOTIDE SEQUENCE [LARGE SCALE GENOMIC DNA]</scope>
    <source>
        <strain evidence="10 11">NCTC10295</strain>
    </source>
</reference>
<dbReference type="EMBL" id="UGQS01000001">
    <property type="protein sequence ID" value="STZ75350.1"/>
    <property type="molecule type" value="Genomic_DNA"/>
</dbReference>
<feature type="transmembrane region" description="Helical" evidence="8">
    <location>
        <begin position="241"/>
        <end position="262"/>
    </location>
</feature>
<evidence type="ECO:0000313" key="10">
    <source>
        <dbReference type="EMBL" id="STZ75350.1"/>
    </source>
</evidence>
<dbReference type="GO" id="GO:0005886">
    <property type="term" value="C:plasma membrane"/>
    <property type="evidence" value="ECO:0007669"/>
    <property type="project" value="UniProtKB-SubCell"/>
</dbReference>
<feature type="transmembrane region" description="Helical" evidence="8">
    <location>
        <begin position="268"/>
        <end position="289"/>
    </location>
</feature>
<dbReference type="InterPro" id="IPR037185">
    <property type="entry name" value="EmrE-like"/>
</dbReference>
<comment type="subcellular location">
    <subcellularLocation>
        <location evidence="1">Cell membrane</location>
        <topology evidence="1">Multi-pass membrane protein</topology>
    </subcellularLocation>
</comment>
<evidence type="ECO:0000313" key="11">
    <source>
        <dbReference type="Proteomes" id="UP000254651"/>
    </source>
</evidence>
<evidence type="ECO:0000256" key="1">
    <source>
        <dbReference type="ARBA" id="ARBA00004651"/>
    </source>
</evidence>
<dbReference type="RefSeq" id="WP_066079342.1">
    <property type="nucleotide sequence ID" value="NZ_CP181246.1"/>
</dbReference>
<keyword evidence="4" id="KW-1003">Cell membrane</keyword>
<gene>
    <name evidence="10" type="primary">rarD_1</name>
    <name evidence="10" type="ORF">NCTC10295_00073</name>
</gene>
<keyword evidence="11" id="KW-1185">Reference proteome</keyword>
<feature type="transmembrane region" description="Helical" evidence="8">
    <location>
        <begin position="181"/>
        <end position="199"/>
    </location>
</feature>
<organism evidence="10 11">
    <name type="scientific">Bergeriella denitrificans</name>
    <name type="common">Neisseria denitrificans</name>
    <dbReference type="NCBI Taxonomy" id="494"/>
    <lineage>
        <taxon>Bacteria</taxon>
        <taxon>Pseudomonadati</taxon>
        <taxon>Pseudomonadota</taxon>
        <taxon>Betaproteobacteria</taxon>
        <taxon>Neisseriales</taxon>
        <taxon>Neisseriaceae</taxon>
        <taxon>Bergeriella</taxon>
    </lineage>
</organism>
<evidence type="ECO:0000256" key="4">
    <source>
        <dbReference type="ARBA" id="ARBA00022475"/>
    </source>
</evidence>
<feature type="transmembrane region" description="Helical" evidence="8">
    <location>
        <begin position="76"/>
        <end position="95"/>
    </location>
</feature>
<dbReference type="SUPFAM" id="SSF103481">
    <property type="entry name" value="Multidrug resistance efflux transporter EmrE"/>
    <property type="match status" value="1"/>
</dbReference>
<evidence type="ECO:0000256" key="7">
    <source>
        <dbReference type="ARBA" id="ARBA00023136"/>
    </source>
</evidence>
<dbReference type="Pfam" id="PF00892">
    <property type="entry name" value="EamA"/>
    <property type="match status" value="1"/>
</dbReference>
<evidence type="ECO:0000256" key="3">
    <source>
        <dbReference type="ARBA" id="ARBA00022448"/>
    </source>
</evidence>
<feature type="transmembrane region" description="Helical" evidence="8">
    <location>
        <begin position="101"/>
        <end position="122"/>
    </location>
</feature>
<dbReference type="InterPro" id="IPR000620">
    <property type="entry name" value="EamA_dom"/>
</dbReference>
<evidence type="ECO:0000256" key="8">
    <source>
        <dbReference type="SAM" id="Phobius"/>
    </source>
</evidence>